<proteinExistence type="predicted"/>
<name>D3VFK6_XENNA</name>
<dbReference type="AlphaFoldDB" id="D3VFK6"/>
<keyword evidence="2" id="KW-1185">Reference proteome</keyword>
<dbReference type="HOGENOM" id="CLU_3241637_0_0_6"/>
<protein>
    <submittedName>
        <fullName evidence="1">Uncharacterized protein</fullName>
    </submittedName>
</protein>
<dbReference type="STRING" id="406817.XNC1_2261"/>
<evidence type="ECO:0000313" key="2">
    <source>
        <dbReference type="Proteomes" id="UP000008075"/>
    </source>
</evidence>
<dbReference type="KEGG" id="xne:XNC1_2261"/>
<sequence>MMMMFDGGYYYRYAACQASTCSDSLRLLCYHDDVPVFSIPLAQ</sequence>
<organism evidence="1 2">
    <name type="scientific">Xenorhabdus nematophila (strain ATCC 19061 / DSM 3370 / CCUG 14189 / LMG 1036 / NCIMB 9965 / AN6)</name>
    <dbReference type="NCBI Taxonomy" id="406817"/>
    <lineage>
        <taxon>Bacteria</taxon>
        <taxon>Pseudomonadati</taxon>
        <taxon>Pseudomonadota</taxon>
        <taxon>Gammaproteobacteria</taxon>
        <taxon>Enterobacterales</taxon>
        <taxon>Morganellaceae</taxon>
        <taxon>Xenorhabdus</taxon>
    </lineage>
</organism>
<evidence type="ECO:0000313" key="1">
    <source>
        <dbReference type="EMBL" id="CBJ90320.1"/>
    </source>
</evidence>
<dbReference type="Proteomes" id="UP000008075">
    <property type="component" value="Chromosome"/>
</dbReference>
<dbReference type="EMBL" id="FN667742">
    <property type="protein sequence ID" value="CBJ90320.1"/>
    <property type="molecule type" value="Genomic_DNA"/>
</dbReference>
<accession>D3VFK6</accession>
<gene>
    <name evidence="1" type="ordered locus">XNC1_2261</name>
</gene>
<reference evidence="1 2" key="1">
    <citation type="journal article" date="2011" name="PLoS ONE">
        <title>The entomopathogenic bacterial endosymbionts xenorhabdus and photorhabdus: convergent lifestyles from divergent genomes.</title>
        <authorList>
            <person name="Chaston J.M."/>
            <person name="Suen G."/>
            <person name="Tucker S.L."/>
            <person name="Andersen A.W."/>
            <person name="Bhasin A."/>
            <person name="Bode E."/>
            <person name="Bode H.B."/>
            <person name="Brachmann A.O."/>
            <person name="Cowles C.E."/>
            <person name="Cowles K.N."/>
            <person name="Darby C."/>
            <person name="de Leon L."/>
            <person name="Drace K."/>
            <person name="Du Z."/>
            <person name="Givaudan A."/>
            <person name="Herbert Tran E.E."/>
            <person name="Jewell K.A."/>
            <person name="Knack J.J."/>
            <person name="Krasomil-Osterfeld K.C."/>
            <person name="Kukor R."/>
            <person name="Lanois A."/>
            <person name="Latreille P."/>
            <person name="Leimgruber N.K."/>
            <person name="Lipke C.M."/>
            <person name="Liu R."/>
            <person name="Lu X."/>
            <person name="Martens E.C."/>
            <person name="Marri P.R."/>
            <person name="Medigue C."/>
            <person name="Menard M.L."/>
            <person name="Miller N.M."/>
            <person name="Morales-Soto N."/>
            <person name="Norton S."/>
            <person name="Ogier J.C."/>
            <person name="Orchard S.S."/>
            <person name="Park D."/>
            <person name="Park Y."/>
            <person name="Qurollo B.A."/>
            <person name="Sugar D.R."/>
            <person name="Richards G.R."/>
            <person name="Rouy Z."/>
            <person name="Slominski B."/>
            <person name="Slominski K."/>
            <person name="Snyder H."/>
            <person name="Tjaden B.C."/>
            <person name="van der Hoeven R."/>
            <person name="Welch R.D."/>
            <person name="Wheeler C."/>
            <person name="Xiang B."/>
            <person name="Barbazuk B."/>
            <person name="Gaudriault S."/>
            <person name="Goodner B."/>
            <person name="Slater S.C."/>
            <person name="Forst S."/>
            <person name="Goldman B.S."/>
            <person name="Goodrich-Blair H."/>
        </authorList>
    </citation>
    <scope>NUCLEOTIDE SEQUENCE [LARGE SCALE GENOMIC DNA]</scope>
    <source>
        <strain evidence="2">ATCC 19061 / DSM 3370 / CCUG 14189 / LMG 1036 / NCIMB 9965 / AN6</strain>
    </source>
</reference>